<evidence type="ECO:0000259" key="9">
    <source>
        <dbReference type="PROSITE" id="PS50893"/>
    </source>
</evidence>
<dbReference type="GO" id="GO:0042626">
    <property type="term" value="F:ATPase-coupled transmembrane transporter activity"/>
    <property type="evidence" value="ECO:0007669"/>
    <property type="project" value="TreeGrafter"/>
</dbReference>
<dbReference type="PANTHER" id="PTHR43553">
    <property type="entry name" value="HEAVY METAL TRANSPORTER"/>
    <property type="match status" value="1"/>
</dbReference>
<feature type="domain" description="ABC transporter" evidence="9">
    <location>
        <begin position="296"/>
        <end position="537"/>
    </location>
</feature>
<accession>A0A7Y0Q4W7</accession>
<keyword evidence="3" id="KW-0813">Transport</keyword>
<keyword evidence="4" id="KW-1003">Cell membrane</keyword>
<dbReference type="PROSITE" id="PS50893">
    <property type="entry name" value="ABC_TRANSPORTER_2"/>
    <property type="match status" value="2"/>
</dbReference>
<evidence type="ECO:0000256" key="8">
    <source>
        <dbReference type="ARBA" id="ARBA00023136"/>
    </source>
</evidence>
<keyword evidence="11" id="KW-1185">Reference proteome</keyword>
<evidence type="ECO:0000256" key="2">
    <source>
        <dbReference type="ARBA" id="ARBA00005417"/>
    </source>
</evidence>
<dbReference type="FunFam" id="3.40.50.300:FF:000224">
    <property type="entry name" value="Energy-coupling factor transporter ATP-binding protein EcfA"/>
    <property type="match status" value="2"/>
</dbReference>
<feature type="domain" description="ABC transporter" evidence="9">
    <location>
        <begin position="5"/>
        <end position="238"/>
    </location>
</feature>
<dbReference type="AlphaFoldDB" id="A0A7Y0Q4W7"/>
<dbReference type="SUPFAM" id="SSF52540">
    <property type="entry name" value="P-loop containing nucleoside triphosphate hydrolases"/>
    <property type="match status" value="2"/>
</dbReference>
<dbReference type="SMART" id="SM00382">
    <property type="entry name" value="AAA"/>
    <property type="match status" value="2"/>
</dbReference>
<dbReference type="PANTHER" id="PTHR43553:SF24">
    <property type="entry name" value="ENERGY-COUPLING FACTOR TRANSPORTER ATP-BINDING PROTEIN ECFA1"/>
    <property type="match status" value="1"/>
</dbReference>
<evidence type="ECO:0000313" key="11">
    <source>
        <dbReference type="Proteomes" id="UP000533476"/>
    </source>
</evidence>
<dbReference type="InterPro" id="IPR050095">
    <property type="entry name" value="ECF_ABC_transporter_ATP-bd"/>
</dbReference>
<dbReference type="InterPro" id="IPR027417">
    <property type="entry name" value="P-loop_NTPase"/>
</dbReference>
<dbReference type="NCBIfam" id="NF010167">
    <property type="entry name" value="PRK13648.1"/>
    <property type="match status" value="2"/>
</dbReference>
<dbReference type="GO" id="GO:0043190">
    <property type="term" value="C:ATP-binding cassette (ABC) transporter complex"/>
    <property type="evidence" value="ECO:0007669"/>
    <property type="project" value="TreeGrafter"/>
</dbReference>
<evidence type="ECO:0000256" key="7">
    <source>
        <dbReference type="ARBA" id="ARBA00022967"/>
    </source>
</evidence>
<sequence length="584" mass="63895">MDNIIAVDHVTFSYVEGTPVLRDVSLSVSRGAYVALLGANGSGKSTLARHFNGILLPATGTVTVDGIDTRDDAKKMEIKRRVGMVFQHPDNQIVATTVEDDVAFGLENFNMPPDAIAERVALALEQTGLWPYRTRPPHLLSGGQKQRLAIAGALAMDQPVVVLDEATSMLDASGRREVLRLVRQLNNQGTTIIAVTHHMDEVLEADDVIVLHDGSVVMSGSPRAVFQQNQRLRELNLDVPLISQVAGLLHEKVPGVPAEATDVEEVVMAVLESTRPAPHREHSSSDHESPREAPCIVVRELAHEYLRGTPLAHQGLKRADFIIHEGEAVAIVGATGSGKSTVMQHLNGIYRPQAGTVVAVEVDLGQPNANIPKVRREVGMLFQNPEDQLFEQLVGDDVAYGPMQLKLQLKEVRQRVRYGLEMVGLDFEAFMDRPIYALSGGEKRRVALAGVLALKPKVLVLDEPTAGLDPATAQDLFRRLHRLKAEGVAVVFVTHNLEEVLDLADRVVMMQDAETQGTYAVDELIKEPDIIARHGFEVPSILRLQQQLRKHGYAVSGRTPEAVVDSLLNSMDILPARETSGDLR</sequence>
<protein>
    <submittedName>
        <fullName evidence="10">Energy-coupling factor transporter ATPase</fullName>
    </submittedName>
</protein>
<dbReference type="InterPro" id="IPR003593">
    <property type="entry name" value="AAA+_ATPase"/>
</dbReference>
<dbReference type="RefSeq" id="WP_169101110.1">
    <property type="nucleotide sequence ID" value="NZ_JABBVZ010000060.1"/>
</dbReference>
<comment type="similarity">
    <text evidence="2">Belongs to the ABC transporter superfamily.</text>
</comment>
<dbReference type="GO" id="GO:0005524">
    <property type="term" value="F:ATP binding"/>
    <property type="evidence" value="ECO:0007669"/>
    <property type="project" value="UniProtKB-KW"/>
</dbReference>
<keyword evidence="5" id="KW-0547">Nucleotide-binding</keyword>
<evidence type="ECO:0000256" key="3">
    <source>
        <dbReference type="ARBA" id="ARBA00022448"/>
    </source>
</evidence>
<reference evidence="10 11" key="1">
    <citation type="submission" date="2020-04" db="EMBL/GenBank/DDBJ databases">
        <authorList>
            <person name="Zhang R."/>
            <person name="Schippers A."/>
        </authorList>
    </citation>
    <scope>NUCLEOTIDE SEQUENCE [LARGE SCALE GENOMIC DNA]</scope>
    <source>
        <strain evidence="10 11">DSM 109850</strain>
    </source>
</reference>
<dbReference type="Proteomes" id="UP000533476">
    <property type="component" value="Unassembled WGS sequence"/>
</dbReference>
<dbReference type="InterPro" id="IPR017871">
    <property type="entry name" value="ABC_transporter-like_CS"/>
</dbReference>
<name>A0A7Y0Q4W7_9FIRM</name>
<dbReference type="CDD" id="cd03225">
    <property type="entry name" value="ABC_cobalt_CbiO_domain1"/>
    <property type="match status" value="2"/>
</dbReference>
<dbReference type="EMBL" id="JABBVZ010000060">
    <property type="protein sequence ID" value="NMP23644.1"/>
    <property type="molecule type" value="Genomic_DNA"/>
</dbReference>
<proteinExistence type="inferred from homology"/>
<evidence type="ECO:0000256" key="6">
    <source>
        <dbReference type="ARBA" id="ARBA00022840"/>
    </source>
</evidence>
<comment type="caution">
    <text evidence="10">The sequence shown here is derived from an EMBL/GenBank/DDBJ whole genome shotgun (WGS) entry which is preliminary data.</text>
</comment>
<dbReference type="Gene3D" id="3.40.50.300">
    <property type="entry name" value="P-loop containing nucleotide triphosphate hydrolases"/>
    <property type="match status" value="2"/>
</dbReference>
<dbReference type="InterPro" id="IPR015856">
    <property type="entry name" value="ABC_transpr_CbiO/EcfA_su"/>
</dbReference>
<evidence type="ECO:0000256" key="4">
    <source>
        <dbReference type="ARBA" id="ARBA00022475"/>
    </source>
</evidence>
<evidence type="ECO:0000256" key="1">
    <source>
        <dbReference type="ARBA" id="ARBA00004202"/>
    </source>
</evidence>
<dbReference type="NCBIfam" id="TIGR04520">
    <property type="entry name" value="ECF_ATPase_1"/>
    <property type="match status" value="1"/>
</dbReference>
<evidence type="ECO:0000313" key="10">
    <source>
        <dbReference type="EMBL" id="NMP23644.1"/>
    </source>
</evidence>
<keyword evidence="6" id="KW-0067">ATP-binding</keyword>
<keyword evidence="7" id="KW-1278">Translocase</keyword>
<comment type="subcellular location">
    <subcellularLocation>
        <location evidence="1">Cell membrane</location>
        <topology evidence="1">Peripheral membrane protein</topology>
    </subcellularLocation>
</comment>
<dbReference type="InterPro" id="IPR030947">
    <property type="entry name" value="EcfA_1"/>
</dbReference>
<dbReference type="InterPro" id="IPR003439">
    <property type="entry name" value="ABC_transporter-like_ATP-bd"/>
</dbReference>
<dbReference type="Pfam" id="PF00005">
    <property type="entry name" value="ABC_tran"/>
    <property type="match status" value="2"/>
</dbReference>
<gene>
    <name evidence="10" type="ORF">HIJ39_14975</name>
</gene>
<evidence type="ECO:0000256" key="5">
    <source>
        <dbReference type="ARBA" id="ARBA00022741"/>
    </source>
</evidence>
<keyword evidence="8" id="KW-0472">Membrane</keyword>
<dbReference type="GO" id="GO:0016887">
    <property type="term" value="F:ATP hydrolysis activity"/>
    <property type="evidence" value="ECO:0007669"/>
    <property type="project" value="InterPro"/>
</dbReference>
<organism evidence="10 11">
    <name type="scientific">Sulfobacillus harzensis</name>
    <dbReference type="NCBI Taxonomy" id="2729629"/>
    <lineage>
        <taxon>Bacteria</taxon>
        <taxon>Bacillati</taxon>
        <taxon>Bacillota</taxon>
        <taxon>Clostridia</taxon>
        <taxon>Eubacteriales</taxon>
        <taxon>Clostridiales Family XVII. Incertae Sedis</taxon>
        <taxon>Sulfobacillus</taxon>
    </lineage>
</organism>
<dbReference type="PROSITE" id="PS00211">
    <property type="entry name" value="ABC_TRANSPORTER_1"/>
    <property type="match status" value="2"/>
</dbReference>